<dbReference type="InterPro" id="IPR042225">
    <property type="entry name" value="Ncb2"/>
</dbReference>
<feature type="domain" description="Transcription factor CBF/NF-Y/archaeal histone" evidence="3">
    <location>
        <begin position="16"/>
        <end position="80"/>
    </location>
</feature>
<evidence type="ECO:0000256" key="2">
    <source>
        <dbReference type="ARBA" id="ARBA00023242"/>
    </source>
</evidence>
<dbReference type="PANTHER" id="PTHR46138:SF1">
    <property type="entry name" value="PROTEIN DR1"/>
    <property type="match status" value="1"/>
</dbReference>
<dbReference type="PANTHER" id="PTHR46138">
    <property type="entry name" value="PROTEIN DR1"/>
    <property type="match status" value="1"/>
</dbReference>
<evidence type="ECO:0000313" key="5">
    <source>
        <dbReference type="Proteomes" id="UP001527925"/>
    </source>
</evidence>
<dbReference type="EMBL" id="JADGIZ020000042">
    <property type="protein sequence ID" value="KAL2913702.1"/>
    <property type="molecule type" value="Genomic_DNA"/>
</dbReference>
<evidence type="ECO:0000256" key="1">
    <source>
        <dbReference type="ARBA" id="ARBA00004123"/>
    </source>
</evidence>
<evidence type="ECO:0000313" key="4">
    <source>
        <dbReference type="EMBL" id="KAL2913702.1"/>
    </source>
</evidence>
<dbReference type="InterPro" id="IPR003958">
    <property type="entry name" value="CBFA_NFYB_domain"/>
</dbReference>
<accession>A0ABR4N2H3</accession>
<dbReference type="InterPro" id="IPR009072">
    <property type="entry name" value="Histone-fold"/>
</dbReference>
<keyword evidence="5" id="KW-1185">Reference proteome</keyword>
<dbReference type="Proteomes" id="UP001527925">
    <property type="component" value="Unassembled WGS sequence"/>
</dbReference>
<evidence type="ECO:0000259" key="3">
    <source>
        <dbReference type="Pfam" id="PF00808"/>
    </source>
</evidence>
<keyword evidence="2" id="KW-0539">Nucleus</keyword>
<gene>
    <name evidence="4" type="primary">NCB2</name>
    <name evidence="4" type="ORF">HK105_206718</name>
</gene>
<sequence length="184" mass="20641">MDDDAVPRSLGDEELTLPKATLAKLIQEILPADVSCAKETKDLLGDCCVEFIHLLSSEANEISERESRKTIAGEHVIAALKVRALDLPQPLLALLRVRQRFEAYMLLVTLKSLGFEEYISEIEGVQTEHQKSLKDREKRSTRLEDLGMSTEELLKNQEALFAKARERMLTGASSSMQDAPDQQE</sequence>
<dbReference type="SUPFAM" id="SSF47113">
    <property type="entry name" value="Histone-fold"/>
    <property type="match status" value="2"/>
</dbReference>
<comment type="subcellular location">
    <subcellularLocation>
        <location evidence="1">Nucleus</location>
    </subcellularLocation>
</comment>
<reference evidence="4 5" key="1">
    <citation type="submission" date="2023-09" db="EMBL/GenBank/DDBJ databases">
        <title>Pangenome analysis of Batrachochytrium dendrobatidis and related Chytrids.</title>
        <authorList>
            <person name="Yacoub M.N."/>
            <person name="Stajich J.E."/>
            <person name="James T.Y."/>
        </authorList>
    </citation>
    <scope>NUCLEOTIDE SEQUENCE [LARGE SCALE GENOMIC DNA]</scope>
    <source>
        <strain evidence="4 5">JEL0888</strain>
    </source>
</reference>
<comment type="caution">
    <text evidence="4">The sequence shown here is derived from an EMBL/GenBank/DDBJ whole genome shotgun (WGS) entry which is preliminary data.</text>
</comment>
<proteinExistence type="predicted"/>
<dbReference type="CDD" id="cd22905">
    <property type="entry name" value="HFD_Dr1"/>
    <property type="match status" value="1"/>
</dbReference>
<protein>
    <submittedName>
        <fullName evidence="4">Negative cofactor 2 transcription regulator complex subunit ncb2</fullName>
    </submittedName>
</protein>
<dbReference type="Gene3D" id="1.10.20.10">
    <property type="entry name" value="Histone, subunit A"/>
    <property type="match status" value="1"/>
</dbReference>
<organism evidence="4 5">
    <name type="scientific">Polyrhizophydium stewartii</name>
    <dbReference type="NCBI Taxonomy" id="2732419"/>
    <lineage>
        <taxon>Eukaryota</taxon>
        <taxon>Fungi</taxon>
        <taxon>Fungi incertae sedis</taxon>
        <taxon>Chytridiomycota</taxon>
        <taxon>Chytridiomycota incertae sedis</taxon>
        <taxon>Chytridiomycetes</taxon>
        <taxon>Rhizophydiales</taxon>
        <taxon>Rhizophydiales incertae sedis</taxon>
        <taxon>Polyrhizophydium</taxon>
    </lineage>
</organism>
<name>A0ABR4N2H3_9FUNG</name>
<dbReference type="Pfam" id="PF00808">
    <property type="entry name" value="CBFD_NFYB_HMF"/>
    <property type="match status" value="1"/>
</dbReference>